<proteinExistence type="predicted"/>
<comment type="caution">
    <text evidence="1">The sequence shown here is derived from an EMBL/GenBank/DDBJ whole genome shotgun (WGS) entry which is preliminary data.</text>
</comment>
<gene>
    <name evidence="1" type="ORF">L0U88_06310</name>
</gene>
<dbReference type="EMBL" id="JAKEVY010000002">
    <property type="protein sequence ID" value="MCF1714236.1"/>
    <property type="molecule type" value="Genomic_DNA"/>
</dbReference>
<dbReference type="RefSeq" id="WP_234864770.1">
    <property type="nucleotide sequence ID" value="NZ_JAKEVY010000002.1"/>
</dbReference>
<keyword evidence="2" id="KW-1185">Reference proteome</keyword>
<organism evidence="1 2">
    <name type="scientific">Flavihumibacter fluminis</name>
    <dbReference type="NCBI Taxonomy" id="2909236"/>
    <lineage>
        <taxon>Bacteria</taxon>
        <taxon>Pseudomonadati</taxon>
        <taxon>Bacteroidota</taxon>
        <taxon>Chitinophagia</taxon>
        <taxon>Chitinophagales</taxon>
        <taxon>Chitinophagaceae</taxon>
        <taxon>Flavihumibacter</taxon>
    </lineage>
</organism>
<protein>
    <submittedName>
        <fullName evidence="1">Uncharacterized protein</fullName>
    </submittedName>
</protein>
<evidence type="ECO:0000313" key="1">
    <source>
        <dbReference type="EMBL" id="MCF1714236.1"/>
    </source>
</evidence>
<dbReference type="Proteomes" id="UP001200145">
    <property type="component" value="Unassembled WGS sequence"/>
</dbReference>
<accession>A0ABS9BHV0</accession>
<evidence type="ECO:0000313" key="2">
    <source>
        <dbReference type="Proteomes" id="UP001200145"/>
    </source>
</evidence>
<name>A0ABS9BHV0_9BACT</name>
<reference evidence="1 2" key="1">
    <citation type="submission" date="2022-01" db="EMBL/GenBank/DDBJ databases">
        <title>Flavihumibacter sp. nov., isolated from sediment of a river.</title>
        <authorList>
            <person name="Liu H."/>
        </authorList>
    </citation>
    <scope>NUCLEOTIDE SEQUENCE [LARGE SCALE GENOMIC DNA]</scope>
    <source>
        <strain evidence="1 2">RY-1</strain>
    </source>
</reference>
<sequence length="198" mass="23449">MDRVKLQFSKEESVLLTDPSFILTKNRILARISEMMGAISEEEVKMAGLLREQLPPEVFQFPPKLSRGEQYQQLPWLMLDFPRVFQEPDQLAIRQFFWWGKLFSSTLVVSGRHKEAVLHSDLKQWPDLYICVHASPWEHHFEADNAQLISSLSDEKYRSICKKEFLKLAFQLPVENWEQAPEFFIQSYSRWMQLLVRS</sequence>